<name>A0A8J5U0W0_FUSOX</name>
<gene>
    <name evidence="1" type="ORF">Forpe1208_v014139</name>
</gene>
<protein>
    <recommendedName>
        <fullName evidence="3">DNA2/NAM7 helicase helicase domain-containing protein</fullName>
    </recommendedName>
</protein>
<evidence type="ECO:0008006" key="3">
    <source>
        <dbReference type="Google" id="ProtNLM"/>
    </source>
</evidence>
<evidence type="ECO:0000313" key="1">
    <source>
        <dbReference type="EMBL" id="KAG7406312.1"/>
    </source>
</evidence>
<dbReference type="Proteomes" id="UP000694050">
    <property type="component" value="Unassembled WGS sequence"/>
</dbReference>
<accession>A0A8J5U0W0</accession>
<evidence type="ECO:0000313" key="2">
    <source>
        <dbReference type="Proteomes" id="UP000694050"/>
    </source>
</evidence>
<proteinExistence type="predicted"/>
<sequence>MLNVTPLHTAQRPYKSFSSFFEVTNQLVKMSKDSNMKPCALLFGEAGPIIAATPSLGLQTKVEMNFHGRINGVSFFEVLHQRAFSFVVELPIGSCKESMGDQNFSGLFTYGYAYQPANVQEMMALADKSKGGAFSPCYAFDNDDAHITTINQSVIQDTLWVHREAELIAEERLPAYFVTPISAVSEGHAIHLVVPVPKGWSGRHLLAWPRLNTGNPLIKVKIHDVSTPGYTGPALWTGKIIGSNNSAPKLRTHPIQDHELIEWQKWGKKVSNMRIFGPSALPTNRQAWCMALDGAENILAPHMLDADQRQTYNRVMFQMEVHRAVLRGTGFYEVLSRKTKGLSIGALPSMCYRLYDDRYLMQCIIEEAGYHHRNRFREYLMGRELNIGPIIDPPGSGKTTIGAAAALVVQAQLGQILCSGPSHASIDIFADRLDQRARAVAARYNTIMPAGDVDRCHHRLVIRMYRPGNEINAVTQLSMNPQDVDWAARRVLRSNAVPPLHVDSKPGLVNLQADIDARPALLHLRQWATGQISSQQYAATPGAISNIDNVLCEIMCQADFLCVHLSDAEISPIPHWKRILAQGLAVDEAGSIGDPNQDPVVHTTDERDADGNLYNRFATDGAVSPMKFLMATGIPVFRLEDSTRH</sequence>
<reference evidence="1" key="1">
    <citation type="submission" date="2021-04" db="EMBL/GenBank/DDBJ databases">
        <title>First draft genome resource for Brassicaceae pathogens Fusarium oxysporum f. sp. raphani and Fusarium oxysporum f. sp. rapae.</title>
        <authorList>
            <person name="Asai S."/>
        </authorList>
    </citation>
    <scope>NUCLEOTIDE SEQUENCE</scope>
    <source>
        <strain evidence="1">Tf1208</strain>
    </source>
</reference>
<comment type="caution">
    <text evidence="1">The sequence shown here is derived from an EMBL/GenBank/DDBJ whole genome shotgun (WGS) entry which is preliminary data.</text>
</comment>
<dbReference type="AlphaFoldDB" id="A0A8J5U0W0"/>
<organism evidence="1 2">
    <name type="scientific">Fusarium oxysporum f. sp. rapae</name>
    <dbReference type="NCBI Taxonomy" id="485398"/>
    <lineage>
        <taxon>Eukaryota</taxon>
        <taxon>Fungi</taxon>
        <taxon>Dikarya</taxon>
        <taxon>Ascomycota</taxon>
        <taxon>Pezizomycotina</taxon>
        <taxon>Sordariomycetes</taxon>
        <taxon>Hypocreomycetidae</taxon>
        <taxon>Hypocreales</taxon>
        <taxon>Nectriaceae</taxon>
        <taxon>Fusarium</taxon>
        <taxon>Fusarium oxysporum species complex</taxon>
    </lineage>
</organism>
<dbReference type="EMBL" id="JAELUQ010000011">
    <property type="protein sequence ID" value="KAG7406312.1"/>
    <property type="molecule type" value="Genomic_DNA"/>
</dbReference>